<dbReference type="InterPro" id="IPR013783">
    <property type="entry name" value="Ig-like_fold"/>
</dbReference>
<feature type="chain" id="PRO_5015513512" evidence="1">
    <location>
        <begin position="21"/>
        <end position="484"/>
    </location>
</feature>
<dbReference type="STRING" id="1448308.A0A2T2N5F8"/>
<dbReference type="GO" id="GO:0016799">
    <property type="term" value="F:hydrolase activity, hydrolyzing N-glycosyl compounds"/>
    <property type="evidence" value="ECO:0007669"/>
    <property type="project" value="InterPro"/>
</dbReference>
<feature type="domain" description="Cellulose-binding Sde182 nucleoside hydrolase-like" evidence="2">
    <location>
        <begin position="35"/>
        <end position="302"/>
    </location>
</feature>
<dbReference type="Gene3D" id="3.90.245.10">
    <property type="entry name" value="Ribonucleoside hydrolase-like"/>
    <property type="match status" value="1"/>
</dbReference>
<feature type="domain" description="Cellulose-binding Sde182 C-terminal" evidence="3">
    <location>
        <begin position="390"/>
        <end position="477"/>
    </location>
</feature>
<organism evidence="4 5">
    <name type="scientific">Corynespora cassiicola Philippines</name>
    <dbReference type="NCBI Taxonomy" id="1448308"/>
    <lineage>
        <taxon>Eukaryota</taxon>
        <taxon>Fungi</taxon>
        <taxon>Dikarya</taxon>
        <taxon>Ascomycota</taxon>
        <taxon>Pezizomycotina</taxon>
        <taxon>Dothideomycetes</taxon>
        <taxon>Pleosporomycetidae</taxon>
        <taxon>Pleosporales</taxon>
        <taxon>Corynesporascaceae</taxon>
        <taxon>Corynespora</taxon>
    </lineage>
</organism>
<dbReference type="AlphaFoldDB" id="A0A2T2N5F8"/>
<dbReference type="InterPro" id="IPR048527">
    <property type="entry name" value="Sde182_C"/>
</dbReference>
<evidence type="ECO:0000313" key="5">
    <source>
        <dbReference type="Proteomes" id="UP000240883"/>
    </source>
</evidence>
<evidence type="ECO:0000256" key="1">
    <source>
        <dbReference type="SAM" id="SignalP"/>
    </source>
</evidence>
<reference evidence="4 5" key="1">
    <citation type="journal article" date="2018" name="Front. Microbiol.">
        <title>Genome-Wide Analysis of Corynespora cassiicola Leaf Fall Disease Putative Effectors.</title>
        <authorList>
            <person name="Lopez D."/>
            <person name="Ribeiro S."/>
            <person name="Label P."/>
            <person name="Fumanal B."/>
            <person name="Venisse J.S."/>
            <person name="Kohler A."/>
            <person name="de Oliveira R.R."/>
            <person name="Labutti K."/>
            <person name="Lipzen A."/>
            <person name="Lail K."/>
            <person name="Bauer D."/>
            <person name="Ohm R.A."/>
            <person name="Barry K.W."/>
            <person name="Spatafora J."/>
            <person name="Grigoriev I.V."/>
            <person name="Martin F.M."/>
            <person name="Pujade-Renaud V."/>
        </authorList>
    </citation>
    <scope>NUCLEOTIDE SEQUENCE [LARGE SCALE GENOMIC DNA]</scope>
    <source>
        <strain evidence="4 5">Philippines</strain>
    </source>
</reference>
<dbReference type="InterPro" id="IPR036452">
    <property type="entry name" value="Ribo_hydro-like"/>
</dbReference>
<dbReference type="Pfam" id="PF21027">
    <property type="entry name" value="Sde0182_C"/>
    <property type="match status" value="1"/>
</dbReference>
<dbReference type="Gene3D" id="2.60.40.10">
    <property type="entry name" value="Immunoglobulins"/>
    <property type="match status" value="1"/>
</dbReference>
<proteinExistence type="predicted"/>
<dbReference type="Pfam" id="PF07632">
    <property type="entry name" value="Sde182_NH-like"/>
    <property type="match status" value="1"/>
</dbReference>
<evidence type="ECO:0000259" key="3">
    <source>
        <dbReference type="Pfam" id="PF21027"/>
    </source>
</evidence>
<gene>
    <name evidence="4" type="ORF">BS50DRAFT_506119</name>
</gene>
<dbReference type="Proteomes" id="UP000240883">
    <property type="component" value="Unassembled WGS sequence"/>
</dbReference>
<accession>A0A2T2N5F8</accession>
<name>A0A2T2N5F8_CORCC</name>
<keyword evidence="1" id="KW-0732">Signal</keyword>
<evidence type="ECO:0000313" key="4">
    <source>
        <dbReference type="EMBL" id="PSN60682.1"/>
    </source>
</evidence>
<feature type="signal peptide" evidence="1">
    <location>
        <begin position="1"/>
        <end position="20"/>
    </location>
</feature>
<evidence type="ECO:0000259" key="2">
    <source>
        <dbReference type="Pfam" id="PF07632"/>
    </source>
</evidence>
<dbReference type="EMBL" id="KZ678148">
    <property type="protein sequence ID" value="PSN60682.1"/>
    <property type="molecule type" value="Genomic_DNA"/>
</dbReference>
<sequence length="484" mass="54795">MKIQYALLLTGLTSSWSVSGASNQCESARYKRRPRVFATTDISNEPDDQMSLVRFLTYTNEWNVQGISGATSQHLEDKIDTDTIHKVIDQYAKVIDNLNTHVPSYAQYPDPAHLHNKTYRGHTVYGLEVLNLDTLSPAAEAFIAAVDNATKADPVWFLCWGGCNILAESLNHVSKTRANDTDSFVEKVRVYSISDQDDSGAWMREQYPKLFYIVALHAFGEYTVAAWNGISGELFRNYDIGGPPTELQTNEWLDEHIRVGELGKVYPQFEFTMEGDTPSFLGLIQNGLGDPNRPDWGGWGGRNKLVDRSGRSQVYSTVADYHPGADNRGYQSMFVPIWRWRRAFQHDFAARMQWTINSNFTGANHNPVAVLNGTCGPEPYEVQYTFNNSVVLDASKSWDPDHDKLVFKWEHYREITMNLRRKIDPVSKNVTIEALNDEGSIVRVTPLANLKQDMHIILSVEDDHGMELTSYRRVILKRSTAAAV</sequence>
<dbReference type="OrthoDB" id="3592035at2759"/>
<protein>
    <submittedName>
        <fullName evidence="4">DUF1593-domain-containing protein</fullName>
    </submittedName>
</protein>
<keyword evidence="5" id="KW-1185">Reference proteome</keyword>
<dbReference type="InterPro" id="IPR011483">
    <property type="entry name" value="Sde182_NH-like"/>
</dbReference>